<evidence type="ECO:0000313" key="7">
    <source>
        <dbReference type="EMBL" id="MEI5983772.1"/>
    </source>
</evidence>
<dbReference type="EC" id="2.7.13.3" evidence="2"/>
<evidence type="ECO:0000259" key="6">
    <source>
        <dbReference type="PROSITE" id="PS50110"/>
    </source>
</evidence>
<keyword evidence="8" id="KW-1185">Reference proteome</keyword>
<comment type="catalytic activity">
    <reaction evidence="1">
        <text>ATP + protein L-histidine = ADP + protein N-phospho-L-histidine.</text>
        <dbReference type="EC" id="2.7.13.3"/>
    </reaction>
</comment>
<dbReference type="Pfam" id="PF00512">
    <property type="entry name" value="HisKA"/>
    <property type="match status" value="1"/>
</dbReference>
<dbReference type="Proteomes" id="UP001363035">
    <property type="component" value="Unassembled WGS sequence"/>
</dbReference>
<dbReference type="InterPro" id="IPR036890">
    <property type="entry name" value="HATPase_C_sf"/>
</dbReference>
<dbReference type="SUPFAM" id="SSF55785">
    <property type="entry name" value="PYP-like sensor domain (PAS domain)"/>
    <property type="match status" value="1"/>
</dbReference>
<feature type="domain" description="Histidine kinase" evidence="5">
    <location>
        <begin position="272"/>
        <end position="490"/>
    </location>
</feature>
<organism evidence="7 8">
    <name type="scientific">Sphingobacterium tenebrionis</name>
    <dbReference type="NCBI Taxonomy" id="3111775"/>
    <lineage>
        <taxon>Bacteria</taxon>
        <taxon>Pseudomonadati</taxon>
        <taxon>Bacteroidota</taxon>
        <taxon>Sphingobacteriia</taxon>
        <taxon>Sphingobacteriales</taxon>
        <taxon>Sphingobacteriaceae</taxon>
        <taxon>Sphingobacterium</taxon>
    </lineage>
</organism>
<feature type="domain" description="Response regulatory" evidence="6">
    <location>
        <begin position="1"/>
        <end position="118"/>
    </location>
</feature>
<dbReference type="SUPFAM" id="SSF52172">
    <property type="entry name" value="CheY-like"/>
    <property type="match status" value="1"/>
</dbReference>
<dbReference type="PANTHER" id="PTHR43547">
    <property type="entry name" value="TWO-COMPONENT HISTIDINE KINASE"/>
    <property type="match status" value="1"/>
</dbReference>
<dbReference type="SUPFAM" id="SSF47384">
    <property type="entry name" value="Homodimeric domain of signal transducing histidine kinase"/>
    <property type="match status" value="1"/>
</dbReference>
<dbReference type="SMART" id="SM00387">
    <property type="entry name" value="HATPase_c"/>
    <property type="match status" value="1"/>
</dbReference>
<dbReference type="SMART" id="SM00448">
    <property type="entry name" value="REC"/>
    <property type="match status" value="1"/>
</dbReference>
<dbReference type="Pfam" id="PF02518">
    <property type="entry name" value="HATPase_c"/>
    <property type="match status" value="1"/>
</dbReference>
<dbReference type="InterPro" id="IPR003594">
    <property type="entry name" value="HATPase_dom"/>
</dbReference>
<reference evidence="7 8" key="1">
    <citation type="submission" date="2024-01" db="EMBL/GenBank/DDBJ databases">
        <title>Sphingobacterium tenebrionis sp. nov., a novel endophyte isolated from tenebrio molitor intestines.</title>
        <authorList>
            <person name="Zhang C."/>
        </authorList>
    </citation>
    <scope>NUCLEOTIDE SEQUENCE [LARGE SCALE GENOMIC DNA]</scope>
    <source>
        <strain evidence="7 8">PU5-4</strain>
    </source>
</reference>
<comment type="caution">
    <text evidence="7">The sequence shown here is derived from an EMBL/GenBank/DDBJ whole genome shotgun (WGS) entry which is preliminary data.</text>
</comment>
<dbReference type="SUPFAM" id="SSF55874">
    <property type="entry name" value="ATPase domain of HSP90 chaperone/DNA topoisomerase II/histidine kinase"/>
    <property type="match status" value="1"/>
</dbReference>
<dbReference type="InterPro" id="IPR035965">
    <property type="entry name" value="PAS-like_dom_sf"/>
</dbReference>
<dbReference type="EMBL" id="JAYLLN010000003">
    <property type="protein sequence ID" value="MEI5983772.1"/>
    <property type="molecule type" value="Genomic_DNA"/>
</dbReference>
<dbReference type="PANTHER" id="PTHR43547:SF2">
    <property type="entry name" value="HYBRID SIGNAL TRANSDUCTION HISTIDINE KINASE C"/>
    <property type="match status" value="1"/>
</dbReference>
<evidence type="ECO:0000256" key="4">
    <source>
        <dbReference type="PROSITE-ProRule" id="PRU00169"/>
    </source>
</evidence>
<name>A0ABU8I2L5_9SPHI</name>
<dbReference type="PROSITE" id="PS50109">
    <property type="entry name" value="HIS_KIN"/>
    <property type="match status" value="1"/>
</dbReference>
<dbReference type="InterPro" id="IPR005467">
    <property type="entry name" value="His_kinase_dom"/>
</dbReference>
<dbReference type="InterPro" id="IPR001789">
    <property type="entry name" value="Sig_transdc_resp-reg_receiver"/>
</dbReference>
<evidence type="ECO:0000256" key="2">
    <source>
        <dbReference type="ARBA" id="ARBA00012438"/>
    </source>
</evidence>
<evidence type="ECO:0000256" key="1">
    <source>
        <dbReference type="ARBA" id="ARBA00000085"/>
    </source>
</evidence>
<protein>
    <recommendedName>
        <fullName evidence="2">histidine kinase</fullName>
        <ecNumber evidence="2">2.7.13.3</ecNumber>
    </recommendedName>
</protein>
<dbReference type="InterPro" id="IPR004358">
    <property type="entry name" value="Sig_transdc_His_kin-like_C"/>
</dbReference>
<dbReference type="Pfam" id="PF00072">
    <property type="entry name" value="Response_reg"/>
    <property type="match status" value="1"/>
</dbReference>
<dbReference type="CDD" id="cd00082">
    <property type="entry name" value="HisKA"/>
    <property type="match status" value="1"/>
</dbReference>
<dbReference type="InterPro" id="IPR036097">
    <property type="entry name" value="HisK_dim/P_sf"/>
</dbReference>
<dbReference type="PRINTS" id="PR00344">
    <property type="entry name" value="BCTRLSENSOR"/>
</dbReference>
<feature type="modified residue" description="4-aspartylphosphate" evidence="4">
    <location>
        <position position="50"/>
    </location>
</feature>
<evidence type="ECO:0000259" key="5">
    <source>
        <dbReference type="PROSITE" id="PS50109"/>
    </source>
</evidence>
<sequence>MILIVDDIQENIFSLKRLLESKGYQTDSAPSGEEALKLAIRNNYVLIIMDVQMPDMDGFEVAETLKGLNRTKDIPIIFLTAVNRDKSFIAKGYQSGGIDYVTKPIDPEILLLKVGTFYRLYEQNQMLINTKEALRHEVEVRKRAEQNLLNRSEYLQGILESIPQIAFTTDRSGTIEFTNQKWYDYSTSQTEFPQGWPGESCYLAEWLGRTYVGETYQREVRIKNLISDEFRYHLLRITPVNLPGGEFNWVGTFTDIEDHKRIEKKKDAFISIASHELKTPLTGIRAYAQLAERSLKDSQDTKAYGFVKKTLEQSERLNALVTDLLDVANIEEGRIKLRKKFFDLEKVIENVCMGVVQSYPQRSVEITRHGEPLKEKILGDQIRIEQVLNNFLGNAVKYAPNHDRVELSTEISDGELKISVTDRGIGIPPEKLPYVFNKFYRVEESSVKFQGLGLGLFICQEIIQGHGGICGVESTPGLGSTFYFKIPLIYDNEQ</sequence>
<keyword evidence="7" id="KW-0067">ATP-binding</keyword>
<dbReference type="Gene3D" id="3.30.565.10">
    <property type="entry name" value="Histidine kinase-like ATPase, C-terminal domain"/>
    <property type="match status" value="1"/>
</dbReference>
<dbReference type="GO" id="GO:0005524">
    <property type="term" value="F:ATP binding"/>
    <property type="evidence" value="ECO:0007669"/>
    <property type="project" value="UniProtKB-KW"/>
</dbReference>
<dbReference type="Gene3D" id="3.30.450.20">
    <property type="entry name" value="PAS domain"/>
    <property type="match status" value="1"/>
</dbReference>
<gene>
    <name evidence="7" type="ORF">VJ786_02530</name>
</gene>
<evidence type="ECO:0000256" key="3">
    <source>
        <dbReference type="ARBA" id="ARBA00022553"/>
    </source>
</evidence>
<dbReference type="SMART" id="SM00388">
    <property type="entry name" value="HisKA"/>
    <property type="match status" value="1"/>
</dbReference>
<accession>A0ABU8I2L5</accession>
<keyword evidence="7" id="KW-0547">Nucleotide-binding</keyword>
<dbReference type="InterPro" id="IPR011006">
    <property type="entry name" value="CheY-like_superfamily"/>
</dbReference>
<keyword evidence="3 4" id="KW-0597">Phosphoprotein</keyword>
<proteinExistence type="predicted"/>
<dbReference type="Gene3D" id="3.40.50.2300">
    <property type="match status" value="1"/>
</dbReference>
<dbReference type="CDD" id="cd00075">
    <property type="entry name" value="HATPase"/>
    <property type="match status" value="1"/>
</dbReference>
<dbReference type="PROSITE" id="PS50110">
    <property type="entry name" value="RESPONSE_REGULATORY"/>
    <property type="match status" value="1"/>
</dbReference>
<dbReference type="InterPro" id="IPR003661">
    <property type="entry name" value="HisK_dim/P_dom"/>
</dbReference>
<dbReference type="RefSeq" id="WP_134778113.1">
    <property type="nucleotide sequence ID" value="NZ_JAYLLN010000003.1"/>
</dbReference>
<dbReference type="Gene3D" id="1.10.287.130">
    <property type="match status" value="1"/>
</dbReference>
<evidence type="ECO:0000313" key="8">
    <source>
        <dbReference type="Proteomes" id="UP001363035"/>
    </source>
</evidence>